<dbReference type="PANTHER" id="PTHR34351:SF1">
    <property type="entry name" value="SLR1927 PROTEIN"/>
    <property type="match status" value="1"/>
</dbReference>
<feature type="transmembrane region" description="Helical" evidence="1">
    <location>
        <begin position="55"/>
        <end position="75"/>
    </location>
</feature>
<dbReference type="EMBL" id="SGSU01000026">
    <property type="protein sequence ID" value="RZG64199.1"/>
    <property type="molecule type" value="Genomic_DNA"/>
</dbReference>
<keyword evidence="1" id="KW-0812">Transmembrane</keyword>
<dbReference type="AlphaFoldDB" id="A0A4Q7AME4"/>
<evidence type="ECO:0000313" key="3">
    <source>
        <dbReference type="Proteomes" id="UP000293483"/>
    </source>
</evidence>
<gene>
    <name evidence="2" type="ORF">EXE25_17390</name>
</gene>
<evidence type="ECO:0000256" key="1">
    <source>
        <dbReference type="SAM" id="Phobius"/>
    </source>
</evidence>
<accession>A0A4Q7AME4</accession>
<dbReference type="PANTHER" id="PTHR34351">
    <property type="entry name" value="SLR1927 PROTEIN-RELATED"/>
    <property type="match status" value="1"/>
</dbReference>
<name>A0A4Q7AME4_9GAMM</name>
<dbReference type="STRING" id="202951.GCA_001485025_01498"/>
<organism evidence="2 3">
    <name type="scientific">Acinetobacter bouvetii</name>
    <dbReference type="NCBI Taxonomy" id="202951"/>
    <lineage>
        <taxon>Bacteria</taxon>
        <taxon>Pseudomonadati</taxon>
        <taxon>Pseudomonadota</taxon>
        <taxon>Gammaproteobacteria</taxon>
        <taxon>Moraxellales</taxon>
        <taxon>Moraxellaceae</taxon>
        <taxon>Acinetobacter</taxon>
    </lineage>
</organism>
<comment type="caution">
    <text evidence="2">The sequence shown here is derived from an EMBL/GenBank/DDBJ whole genome shotgun (WGS) entry which is preliminary data.</text>
</comment>
<feature type="transmembrane region" description="Helical" evidence="1">
    <location>
        <begin position="26"/>
        <end position="49"/>
    </location>
</feature>
<dbReference type="Proteomes" id="UP000293483">
    <property type="component" value="Unassembled WGS sequence"/>
</dbReference>
<dbReference type="RefSeq" id="WP_130148452.1">
    <property type="nucleotide sequence ID" value="NZ_SGSU01000026.1"/>
</dbReference>
<protein>
    <submittedName>
        <fullName evidence="2">DUF58 domain-containing protein</fullName>
    </submittedName>
</protein>
<reference evidence="2 3" key="1">
    <citation type="submission" date="2019-02" db="EMBL/GenBank/DDBJ databases">
        <title>The Batch Genome Submission of Acinetobacter spp. strains.</title>
        <authorList>
            <person name="Qin J."/>
            <person name="Hu Y."/>
            <person name="Ye H."/>
            <person name="Wei L."/>
            <person name="Feng Y."/>
            <person name="Zong Z."/>
        </authorList>
    </citation>
    <scope>NUCLEOTIDE SEQUENCE [LARGE SCALE GENOMIC DNA]</scope>
    <source>
        <strain evidence="2 3">WCHABo060081</strain>
    </source>
</reference>
<evidence type="ECO:0000313" key="2">
    <source>
        <dbReference type="EMBL" id="RZG64199.1"/>
    </source>
</evidence>
<sequence>MASAWQNWLSKRFKIDQEKQLKQSDVLVFIYQQGHLFLVLILITFIAGVNYANNLILGFCFLISAVLCVSFYLTFKQLHALKIEMHRYEVGQVGEALHLDLFFSQEQKQARYLWISVEGQLHQLQINELKQICRLRFLPAERGQFNYPVIRIWSVYPFGLVRAWTYLYLQQVSWIAPKAAVSAAENKNMRPRFEQDVDEFRELKDYRDGESLQAVAWKHAARGQGLYVKVFEQYQDQRLIEIHYDHMPSPSHEEKLSLMMGLAEQCEQMHCTYSIFLPNAQLPSGTGEKQLMQAKLLLAQA</sequence>
<keyword evidence="1" id="KW-0472">Membrane</keyword>
<proteinExistence type="predicted"/>
<keyword evidence="1" id="KW-1133">Transmembrane helix</keyword>